<dbReference type="EMBL" id="JACVVK020000080">
    <property type="protein sequence ID" value="KAK7494875.1"/>
    <property type="molecule type" value="Genomic_DNA"/>
</dbReference>
<protein>
    <submittedName>
        <fullName evidence="2">Uncharacterized protein</fullName>
    </submittedName>
</protein>
<name>A0ABD0L6U8_9CAEN</name>
<evidence type="ECO:0000256" key="1">
    <source>
        <dbReference type="SAM" id="MobiDB-lite"/>
    </source>
</evidence>
<proteinExistence type="predicted"/>
<organism evidence="2 3">
    <name type="scientific">Batillaria attramentaria</name>
    <dbReference type="NCBI Taxonomy" id="370345"/>
    <lineage>
        <taxon>Eukaryota</taxon>
        <taxon>Metazoa</taxon>
        <taxon>Spiralia</taxon>
        <taxon>Lophotrochozoa</taxon>
        <taxon>Mollusca</taxon>
        <taxon>Gastropoda</taxon>
        <taxon>Caenogastropoda</taxon>
        <taxon>Sorbeoconcha</taxon>
        <taxon>Cerithioidea</taxon>
        <taxon>Batillariidae</taxon>
        <taxon>Batillaria</taxon>
    </lineage>
</organism>
<feature type="compositionally biased region" description="Low complexity" evidence="1">
    <location>
        <begin position="55"/>
        <end position="74"/>
    </location>
</feature>
<keyword evidence="3" id="KW-1185">Reference proteome</keyword>
<reference evidence="2 3" key="1">
    <citation type="journal article" date="2023" name="Sci. Data">
        <title>Genome assembly of the Korean intertidal mud-creeper Batillaria attramentaria.</title>
        <authorList>
            <person name="Patra A.K."/>
            <person name="Ho P.T."/>
            <person name="Jun S."/>
            <person name="Lee S.J."/>
            <person name="Kim Y."/>
            <person name="Won Y.J."/>
        </authorList>
    </citation>
    <scope>NUCLEOTIDE SEQUENCE [LARGE SCALE GENOMIC DNA]</scope>
    <source>
        <strain evidence="2">Wonlab-2016</strain>
    </source>
</reference>
<sequence>MFAAFRVSRHGRRSELKTELTSENGSVSAGQLTNQSWVNQETSDTVRQQTNQPPTKSVTTLASSSSFGSVSRVSNKPISKTTIQSVGVYLLPGCID</sequence>
<accession>A0ABD0L6U8</accession>
<feature type="region of interest" description="Disordered" evidence="1">
    <location>
        <begin position="1"/>
        <end position="74"/>
    </location>
</feature>
<dbReference type="Proteomes" id="UP001519460">
    <property type="component" value="Unassembled WGS sequence"/>
</dbReference>
<comment type="caution">
    <text evidence="2">The sequence shown here is derived from an EMBL/GenBank/DDBJ whole genome shotgun (WGS) entry which is preliminary data.</text>
</comment>
<feature type="compositionally biased region" description="Polar residues" evidence="1">
    <location>
        <begin position="21"/>
        <end position="54"/>
    </location>
</feature>
<evidence type="ECO:0000313" key="2">
    <source>
        <dbReference type="EMBL" id="KAK7494875.1"/>
    </source>
</evidence>
<dbReference type="AlphaFoldDB" id="A0ABD0L6U8"/>
<evidence type="ECO:0000313" key="3">
    <source>
        <dbReference type="Proteomes" id="UP001519460"/>
    </source>
</evidence>
<gene>
    <name evidence="2" type="ORF">BaRGS_00014002</name>
</gene>